<evidence type="ECO:0008006" key="7">
    <source>
        <dbReference type="Google" id="ProtNLM"/>
    </source>
</evidence>
<evidence type="ECO:0000313" key="5">
    <source>
        <dbReference type="EMBL" id="KAL1867827.1"/>
    </source>
</evidence>
<evidence type="ECO:0000313" key="6">
    <source>
        <dbReference type="Proteomes" id="UP001586593"/>
    </source>
</evidence>
<name>A0ABR3WVY3_9PEZI</name>
<keyword evidence="1" id="KW-0808">Transferase</keyword>
<comment type="caution">
    <text evidence="5">The sequence shown here is derived from an EMBL/GenBank/DDBJ whole genome shotgun (WGS) entry which is preliminary data.</text>
</comment>
<dbReference type="InterPro" id="IPR019378">
    <property type="entry name" value="GDP-Fuc_O-FucTrfase"/>
</dbReference>
<keyword evidence="4" id="KW-1133">Transmembrane helix</keyword>
<reference evidence="5 6" key="1">
    <citation type="journal article" date="2024" name="Commun. Biol.">
        <title>Comparative genomic analysis of thermophilic fungi reveals convergent evolutionary adaptations and gene losses.</title>
        <authorList>
            <person name="Steindorff A.S."/>
            <person name="Aguilar-Pontes M.V."/>
            <person name="Robinson A.J."/>
            <person name="Andreopoulos B."/>
            <person name="LaButti K."/>
            <person name="Kuo A."/>
            <person name="Mondo S."/>
            <person name="Riley R."/>
            <person name="Otillar R."/>
            <person name="Haridas S."/>
            <person name="Lipzen A."/>
            <person name="Grimwood J."/>
            <person name="Schmutz J."/>
            <person name="Clum A."/>
            <person name="Reid I.D."/>
            <person name="Moisan M.C."/>
            <person name="Butler G."/>
            <person name="Nguyen T.T.M."/>
            <person name="Dewar K."/>
            <person name="Conant G."/>
            <person name="Drula E."/>
            <person name="Henrissat B."/>
            <person name="Hansel C."/>
            <person name="Singer S."/>
            <person name="Hutchinson M.I."/>
            <person name="de Vries R.P."/>
            <person name="Natvig D.O."/>
            <person name="Powell A.J."/>
            <person name="Tsang A."/>
            <person name="Grigoriev I.V."/>
        </authorList>
    </citation>
    <scope>NUCLEOTIDE SEQUENCE [LARGE SCALE GENOMIC DNA]</scope>
    <source>
        <strain evidence="5 6">ATCC 24622</strain>
    </source>
</reference>
<keyword evidence="6" id="KW-1185">Reference proteome</keyword>
<accession>A0ABR3WVY3</accession>
<dbReference type="Proteomes" id="UP001586593">
    <property type="component" value="Unassembled WGS sequence"/>
</dbReference>
<dbReference type="Gene3D" id="3.40.50.11350">
    <property type="match status" value="1"/>
</dbReference>
<feature type="transmembrane region" description="Helical" evidence="4">
    <location>
        <begin position="21"/>
        <end position="38"/>
    </location>
</feature>
<keyword evidence="4" id="KW-0472">Membrane</keyword>
<gene>
    <name evidence="5" type="ORF">VTK73DRAFT_3969</name>
</gene>
<keyword evidence="3" id="KW-0119">Carbohydrate metabolism</keyword>
<dbReference type="Pfam" id="PF10250">
    <property type="entry name" value="O-FucT"/>
    <property type="match status" value="1"/>
</dbReference>
<dbReference type="EMBL" id="JAZHXJ010000230">
    <property type="protein sequence ID" value="KAL1867827.1"/>
    <property type="molecule type" value="Genomic_DNA"/>
</dbReference>
<protein>
    <recommendedName>
        <fullName evidence="7">Alternative oxidase</fullName>
    </recommendedName>
</protein>
<keyword evidence="2" id="KW-0294">Fucose metabolism</keyword>
<evidence type="ECO:0000256" key="2">
    <source>
        <dbReference type="ARBA" id="ARBA00023253"/>
    </source>
</evidence>
<evidence type="ECO:0000256" key="4">
    <source>
        <dbReference type="SAM" id="Phobius"/>
    </source>
</evidence>
<evidence type="ECO:0000256" key="3">
    <source>
        <dbReference type="ARBA" id="ARBA00023277"/>
    </source>
</evidence>
<proteinExistence type="predicted"/>
<sequence length="481" mass="54469">MGHLPGSLSLPAVPAGMTRQRSLLFLVCLFGLVVLWAWRLPQMTVLEAANTEATRVPVLHRSPDLSDPEAPFVGWPLARVCRETAWTPGLVFVCDNNSGGIGNIRNFMLTCIRYAIEAGATGLVMPRIRTRSSDDLADLMKEYRDFGYFFDEAYFRTSLTISCPRITIYNTTEDVPNASKPFRSHPLTPRNLGLRGGCDKRDLNRHTDLFATRFHSWLLDESKHSSLPPVSASHPRAVRLNWGVQWDWPVYRDGPEFVASYGGLLRFRSDILRLGKTVAAEARAFSSLSRSAVTDDGWHQKIRRRSWRERAAGGPTATGYVGFHLRSENDALSAWPTFDDQASGYLQAASHRGFGAGYLATGNRTEAQKFVEKARSQNRIRVATKHDLLRNRRADLEALEALSWDQQALVDFVVLLYCDYFLGVSPSSFSINVALKRHVKKEGLYTRPWRVGGQGDVRSWLLGKFDRYWDDWLFMYDSIWP</sequence>
<keyword evidence="4" id="KW-0812">Transmembrane</keyword>
<organism evidence="5 6">
    <name type="scientific">Phialemonium thermophilum</name>
    <dbReference type="NCBI Taxonomy" id="223376"/>
    <lineage>
        <taxon>Eukaryota</taxon>
        <taxon>Fungi</taxon>
        <taxon>Dikarya</taxon>
        <taxon>Ascomycota</taxon>
        <taxon>Pezizomycotina</taxon>
        <taxon>Sordariomycetes</taxon>
        <taxon>Sordariomycetidae</taxon>
        <taxon>Cephalothecales</taxon>
        <taxon>Cephalothecaceae</taxon>
        <taxon>Phialemonium</taxon>
    </lineage>
</organism>
<evidence type="ECO:0000256" key="1">
    <source>
        <dbReference type="ARBA" id="ARBA00022679"/>
    </source>
</evidence>
<dbReference type="CDD" id="cd11296">
    <property type="entry name" value="O-FucT_like"/>
    <property type="match status" value="1"/>
</dbReference>